<comment type="caution">
    <text evidence="2">The sequence shown here is derived from an EMBL/GenBank/DDBJ whole genome shotgun (WGS) entry which is preliminary data.</text>
</comment>
<evidence type="ECO:0000313" key="3">
    <source>
        <dbReference type="Proteomes" id="UP001303046"/>
    </source>
</evidence>
<keyword evidence="3" id="KW-1185">Reference proteome</keyword>
<sequence>MATLLREMKKACFAVRRWTAKIMLDQLQRSLDECNTQRDADEEPKKRKAKCANEDVVAKPYVPEKPKKKGMEVHQGILVLEHPKKVENENEPENVEQLQTPERNNQEHKKKKKKNEEKARTPQIPPGHSNYGKEQDGKGKSPSKPACEKLKPDKKKGAQKTPQKEVPKPGSKTPQKRKH</sequence>
<protein>
    <submittedName>
        <fullName evidence="2">Uncharacterized protein</fullName>
    </submittedName>
</protein>
<dbReference type="Proteomes" id="UP001303046">
    <property type="component" value="Unassembled WGS sequence"/>
</dbReference>
<evidence type="ECO:0000313" key="2">
    <source>
        <dbReference type="EMBL" id="KAK6728170.1"/>
    </source>
</evidence>
<dbReference type="EMBL" id="JAVFWL010000001">
    <property type="protein sequence ID" value="KAK6728170.1"/>
    <property type="molecule type" value="Genomic_DNA"/>
</dbReference>
<name>A0ABR1BQJ8_NECAM</name>
<proteinExistence type="predicted"/>
<feature type="region of interest" description="Disordered" evidence="1">
    <location>
        <begin position="31"/>
        <end position="179"/>
    </location>
</feature>
<feature type="compositionally biased region" description="Basic and acidic residues" evidence="1">
    <location>
        <begin position="31"/>
        <end position="72"/>
    </location>
</feature>
<organism evidence="2 3">
    <name type="scientific">Necator americanus</name>
    <name type="common">Human hookworm</name>
    <dbReference type="NCBI Taxonomy" id="51031"/>
    <lineage>
        <taxon>Eukaryota</taxon>
        <taxon>Metazoa</taxon>
        <taxon>Ecdysozoa</taxon>
        <taxon>Nematoda</taxon>
        <taxon>Chromadorea</taxon>
        <taxon>Rhabditida</taxon>
        <taxon>Rhabditina</taxon>
        <taxon>Rhabditomorpha</taxon>
        <taxon>Strongyloidea</taxon>
        <taxon>Ancylostomatidae</taxon>
        <taxon>Bunostominae</taxon>
        <taxon>Necator</taxon>
    </lineage>
</organism>
<evidence type="ECO:0000256" key="1">
    <source>
        <dbReference type="SAM" id="MobiDB-lite"/>
    </source>
</evidence>
<gene>
    <name evidence="2" type="primary">Necator_chrI.g1806</name>
    <name evidence="2" type="ORF">RB195_005680</name>
</gene>
<accession>A0ABR1BQJ8</accession>
<reference evidence="2 3" key="1">
    <citation type="submission" date="2023-08" db="EMBL/GenBank/DDBJ databases">
        <title>A Necator americanus chromosomal reference genome.</title>
        <authorList>
            <person name="Ilik V."/>
            <person name="Petrzelkova K.J."/>
            <person name="Pardy F."/>
            <person name="Fuh T."/>
            <person name="Niatou-Singa F.S."/>
            <person name="Gouil Q."/>
            <person name="Baker L."/>
            <person name="Ritchie M.E."/>
            <person name="Jex A.R."/>
            <person name="Gazzola D."/>
            <person name="Li H."/>
            <person name="Toshio Fujiwara R."/>
            <person name="Zhan B."/>
            <person name="Aroian R.V."/>
            <person name="Pafco B."/>
            <person name="Schwarz E.M."/>
        </authorList>
    </citation>
    <scope>NUCLEOTIDE SEQUENCE [LARGE SCALE GENOMIC DNA]</scope>
    <source>
        <strain evidence="2 3">Aroian</strain>
        <tissue evidence="2">Whole animal</tissue>
    </source>
</reference>